<evidence type="ECO:0000313" key="1">
    <source>
        <dbReference type="EMBL" id="BCK79225.1"/>
    </source>
</evidence>
<dbReference type="EMBL" id="AP023415">
    <property type="protein sequence ID" value="BCK79225.1"/>
    <property type="molecule type" value="Genomic_DNA"/>
</dbReference>
<dbReference type="KEGG" id="vfa:MM35RIKEN_14170"/>
<dbReference type="InterPro" id="IPR011060">
    <property type="entry name" value="RibuloseP-bd_barrel"/>
</dbReference>
<name>A0A810PYD4_9FIRM</name>
<dbReference type="RefSeq" id="WP_212820521.1">
    <property type="nucleotide sequence ID" value="NZ_AP023415.1"/>
</dbReference>
<dbReference type="SUPFAM" id="SSF51366">
    <property type="entry name" value="Ribulose-phoshate binding barrel"/>
    <property type="match status" value="1"/>
</dbReference>
<sequence length="255" mass="27623">MSIERLQACIRRRKTPVALVLNPDEERLDGKFLNNFTNMYGDCPMAHAEALRYHGSQAISQTAELLPAVILRAEPYLRQGFMGMDVLSNLVNMAKSQGMYTVVDARCAGMEPWLGGGVNADAVTVLPYGSAESWAPPEDKAVFAVLRTRDAGTGSVQNLMAGDRQVFLAAGEQAARFGAGAMAETGYSLDIKDLRRRLKDTFLLLACCDGDNAYPAFDEYGHGAMIADESIQYAPDMAAAAQEAVATMKKTIQVL</sequence>
<dbReference type="Gene3D" id="3.20.20.70">
    <property type="entry name" value="Aldolase class I"/>
    <property type="match status" value="1"/>
</dbReference>
<organism evidence="1 2">
    <name type="scientific">Vescimonas fastidiosa</name>
    <dbReference type="NCBI Taxonomy" id="2714353"/>
    <lineage>
        <taxon>Bacteria</taxon>
        <taxon>Bacillati</taxon>
        <taxon>Bacillota</taxon>
        <taxon>Clostridia</taxon>
        <taxon>Eubacteriales</taxon>
        <taxon>Oscillospiraceae</taxon>
        <taxon>Vescimonas</taxon>
    </lineage>
</organism>
<gene>
    <name evidence="1" type="ORF">MM35RIKEN_14170</name>
</gene>
<accession>A0A810PYD4</accession>
<reference evidence="1" key="1">
    <citation type="submission" date="2020-09" db="EMBL/GenBank/DDBJ databases">
        <title>New species isolated from human feces.</title>
        <authorList>
            <person name="Kitahara M."/>
            <person name="Shigeno Y."/>
            <person name="Shime M."/>
            <person name="Matsumoto Y."/>
            <person name="Nakamura S."/>
            <person name="Motooka D."/>
            <person name="Fukuoka S."/>
            <person name="Nishikawa H."/>
            <person name="Benno Y."/>
        </authorList>
    </citation>
    <scope>NUCLEOTIDE SEQUENCE</scope>
    <source>
        <strain evidence="1">MM35</strain>
    </source>
</reference>
<dbReference type="InterPro" id="IPR013785">
    <property type="entry name" value="Aldolase_TIM"/>
</dbReference>
<keyword evidence="2" id="KW-1185">Reference proteome</keyword>
<protein>
    <submittedName>
        <fullName evidence="1">Uncharacterized protein</fullName>
    </submittedName>
</protein>
<dbReference type="Proteomes" id="UP000681343">
    <property type="component" value="Chromosome"/>
</dbReference>
<proteinExistence type="predicted"/>
<evidence type="ECO:0000313" key="2">
    <source>
        <dbReference type="Proteomes" id="UP000681343"/>
    </source>
</evidence>
<dbReference type="AlphaFoldDB" id="A0A810PYD4"/>